<dbReference type="Proteomes" id="UP001597063">
    <property type="component" value="Unassembled WGS sequence"/>
</dbReference>
<sequence length="94" mass="10686">MDHTATDLAILDDLGRALARRGFLTMIVTAGARPRLEVLDRTSPDRYGTVLCERDGRGDRWYWWSWADRIAPAGELERAAEAVDRDLRQVTWAA</sequence>
<accession>A0ABW2XRX6</accession>
<dbReference type="RefSeq" id="WP_131758763.1">
    <property type="nucleotide sequence ID" value="NZ_CAACUY010000059.1"/>
</dbReference>
<protein>
    <submittedName>
        <fullName evidence="1">Uncharacterized protein</fullName>
    </submittedName>
</protein>
<gene>
    <name evidence="1" type="ORF">ACFQZM_32535</name>
</gene>
<evidence type="ECO:0000313" key="1">
    <source>
        <dbReference type="EMBL" id="MFD0689256.1"/>
    </source>
</evidence>
<evidence type="ECO:0000313" key="2">
    <source>
        <dbReference type="Proteomes" id="UP001597063"/>
    </source>
</evidence>
<comment type="caution">
    <text evidence="1">The sequence shown here is derived from an EMBL/GenBank/DDBJ whole genome shotgun (WGS) entry which is preliminary data.</text>
</comment>
<dbReference type="EMBL" id="JBHTGP010000017">
    <property type="protein sequence ID" value="MFD0689256.1"/>
    <property type="molecule type" value="Genomic_DNA"/>
</dbReference>
<name>A0ABW2XRX6_9ACTN</name>
<reference evidence="2" key="1">
    <citation type="journal article" date="2019" name="Int. J. Syst. Evol. Microbiol.">
        <title>The Global Catalogue of Microorganisms (GCM) 10K type strain sequencing project: providing services to taxonomists for standard genome sequencing and annotation.</title>
        <authorList>
            <consortium name="The Broad Institute Genomics Platform"/>
            <consortium name="The Broad Institute Genome Sequencing Center for Infectious Disease"/>
            <person name="Wu L."/>
            <person name="Ma J."/>
        </authorList>
    </citation>
    <scope>NUCLEOTIDE SEQUENCE [LARGE SCALE GENOMIC DNA]</scope>
    <source>
        <strain evidence="2">JCM 9371</strain>
    </source>
</reference>
<keyword evidence="2" id="KW-1185">Reference proteome</keyword>
<proteinExistence type="predicted"/>
<organism evidence="1 2">
    <name type="scientific">Actinomadura fibrosa</name>
    <dbReference type="NCBI Taxonomy" id="111802"/>
    <lineage>
        <taxon>Bacteria</taxon>
        <taxon>Bacillati</taxon>
        <taxon>Actinomycetota</taxon>
        <taxon>Actinomycetes</taxon>
        <taxon>Streptosporangiales</taxon>
        <taxon>Thermomonosporaceae</taxon>
        <taxon>Actinomadura</taxon>
    </lineage>
</organism>